<evidence type="ECO:0000313" key="4">
    <source>
        <dbReference type="Proteomes" id="UP000190626"/>
    </source>
</evidence>
<keyword evidence="1" id="KW-0812">Transmembrane</keyword>
<keyword evidence="1" id="KW-1133">Transmembrane helix</keyword>
<protein>
    <recommendedName>
        <fullName evidence="2">Putative Flagellin Flp1-like domain-containing protein</fullName>
    </recommendedName>
</protein>
<keyword evidence="1" id="KW-0472">Membrane</keyword>
<reference evidence="4" key="1">
    <citation type="submission" date="2016-07" db="EMBL/GenBank/DDBJ databases">
        <authorList>
            <person name="Florea S."/>
            <person name="Webb J.S."/>
            <person name="Jaromczyk J."/>
            <person name="Schardl C.L."/>
        </authorList>
    </citation>
    <scope>NUCLEOTIDE SEQUENCE [LARGE SCALE GENOMIC DNA]</scope>
    <source>
        <strain evidence="4">CY1</strain>
    </source>
</reference>
<evidence type="ECO:0000259" key="2">
    <source>
        <dbReference type="Pfam" id="PF16982"/>
    </source>
</evidence>
<feature type="transmembrane region" description="Helical" evidence="1">
    <location>
        <begin position="20"/>
        <end position="37"/>
    </location>
</feature>
<dbReference type="Proteomes" id="UP000190626">
    <property type="component" value="Unassembled WGS sequence"/>
</dbReference>
<dbReference type="InterPro" id="IPR031564">
    <property type="entry name" value="Flp1-like"/>
</dbReference>
<evidence type="ECO:0000256" key="1">
    <source>
        <dbReference type="SAM" id="Phobius"/>
    </source>
</evidence>
<dbReference type="AlphaFoldDB" id="A0A1V4H806"/>
<proteinExistence type="predicted"/>
<dbReference type="EMBL" id="MBTG01000066">
    <property type="protein sequence ID" value="OPH47239.1"/>
    <property type="molecule type" value="Genomic_DNA"/>
</dbReference>
<evidence type="ECO:0000313" key="3">
    <source>
        <dbReference type="EMBL" id="OPH47239.1"/>
    </source>
</evidence>
<comment type="caution">
    <text evidence="3">The sequence shown here is derived from an EMBL/GenBank/DDBJ whole genome shotgun (WGS) entry which is preliminary data.</text>
</comment>
<feature type="domain" description="Putative Flagellin Flp1-like" evidence="2">
    <location>
        <begin position="11"/>
        <end position="55"/>
    </location>
</feature>
<keyword evidence="4" id="KW-1185">Reference proteome</keyword>
<gene>
    <name evidence="3" type="ORF">BC351_12105</name>
</gene>
<sequence length="75" mass="8243">MERLVSGFKHFWEDEEGLGTLEILLIVAVLVAIAIIFRKWIVSWFQKLIGDANTDLKDNSAVVPCAPSPTASCAP</sequence>
<organism evidence="3 4">
    <name type="scientific">Paenibacillus ferrarius</name>
    <dbReference type="NCBI Taxonomy" id="1469647"/>
    <lineage>
        <taxon>Bacteria</taxon>
        <taxon>Bacillati</taxon>
        <taxon>Bacillota</taxon>
        <taxon>Bacilli</taxon>
        <taxon>Bacillales</taxon>
        <taxon>Paenibacillaceae</taxon>
        <taxon>Paenibacillus</taxon>
    </lineage>
</organism>
<dbReference type="RefSeq" id="WP_079420950.1">
    <property type="nucleotide sequence ID" value="NZ_MBTG01000066.1"/>
</dbReference>
<name>A0A1V4H806_9BACL</name>
<dbReference type="STRING" id="1469647.BC351_12105"/>
<dbReference type="Pfam" id="PF16982">
    <property type="entry name" value="Flp1_like"/>
    <property type="match status" value="1"/>
</dbReference>
<accession>A0A1V4H806</accession>